<dbReference type="EMBL" id="CP007389">
    <property type="protein sequence ID" value="APT74824.1"/>
    <property type="molecule type" value="Genomic_DNA"/>
</dbReference>
<feature type="transmembrane region" description="Helical" evidence="3">
    <location>
        <begin position="12"/>
        <end position="33"/>
    </location>
</feature>
<organism evidence="4 5">
    <name type="scientific">Thermosipho melanesiensis</name>
    <dbReference type="NCBI Taxonomy" id="46541"/>
    <lineage>
        <taxon>Bacteria</taxon>
        <taxon>Thermotogati</taxon>
        <taxon>Thermotogota</taxon>
        <taxon>Thermotogae</taxon>
        <taxon>Thermotogales</taxon>
        <taxon>Fervidobacteriaceae</taxon>
        <taxon>Thermosipho</taxon>
    </lineage>
</organism>
<gene>
    <name evidence="4" type="ORF">BW47_02405</name>
</gene>
<evidence type="ECO:0000256" key="3">
    <source>
        <dbReference type="SAM" id="Phobius"/>
    </source>
</evidence>
<dbReference type="InterPro" id="IPR012902">
    <property type="entry name" value="N_methyl_site"/>
</dbReference>
<sequence length="128" mass="14707">MKKGFSLTETLVAILLISLISVSVFSLVTFSTFQNNKIKYENMYNDLKKIAFNEIIIRGVKDEGIENLVDYINQKFYGGKNISYPKISEIKIEKTFEDSGIPIARIIKVKVLKNKKTSEEFFVFQGRP</sequence>
<protein>
    <recommendedName>
        <fullName evidence="6">Prepilin-type N-terminal cleavage/methylation domain-containing protein</fullName>
    </recommendedName>
</protein>
<comment type="subcellular location">
    <subcellularLocation>
        <location evidence="1">Cell outer membrane</location>
    </subcellularLocation>
</comment>
<keyword evidence="3" id="KW-0472">Membrane</keyword>
<keyword evidence="5" id="KW-1185">Reference proteome</keyword>
<dbReference type="RefSeq" id="WP_012056671.1">
    <property type="nucleotide sequence ID" value="NZ_CP007389.1"/>
</dbReference>
<name>A0ABN4UXS6_9BACT</name>
<keyword evidence="2" id="KW-0998">Cell outer membrane</keyword>
<reference evidence="4 5" key="1">
    <citation type="submission" date="2014-02" db="EMBL/GenBank/DDBJ databases">
        <title>Diversity of Thermotogales isolates from hydrothermal vents.</title>
        <authorList>
            <person name="Haverkamp T.H.A."/>
            <person name="Lossouarn J."/>
            <person name="Geslin C."/>
            <person name="Nesbo C.L."/>
        </authorList>
    </citation>
    <scope>NUCLEOTIDE SEQUENCE [LARGE SCALE GENOMIC DNA]</scope>
    <source>
        <strain evidence="4 5">431</strain>
    </source>
</reference>
<dbReference type="Proteomes" id="UP000185490">
    <property type="component" value="Chromosome"/>
</dbReference>
<accession>A0ABN4UXS6</accession>
<evidence type="ECO:0000256" key="2">
    <source>
        <dbReference type="ARBA" id="ARBA00023237"/>
    </source>
</evidence>
<keyword evidence="3" id="KW-1133">Transmembrane helix</keyword>
<dbReference type="NCBIfam" id="TIGR02532">
    <property type="entry name" value="IV_pilin_GFxxxE"/>
    <property type="match status" value="1"/>
</dbReference>
<evidence type="ECO:0000313" key="4">
    <source>
        <dbReference type="EMBL" id="APT74824.1"/>
    </source>
</evidence>
<keyword evidence="3" id="KW-0812">Transmembrane</keyword>
<evidence type="ECO:0000256" key="1">
    <source>
        <dbReference type="ARBA" id="ARBA00004442"/>
    </source>
</evidence>
<evidence type="ECO:0008006" key="6">
    <source>
        <dbReference type="Google" id="ProtNLM"/>
    </source>
</evidence>
<evidence type="ECO:0000313" key="5">
    <source>
        <dbReference type="Proteomes" id="UP000185490"/>
    </source>
</evidence>
<proteinExistence type="predicted"/>